<evidence type="ECO:0000256" key="1">
    <source>
        <dbReference type="SAM" id="MobiDB-lite"/>
    </source>
</evidence>
<dbReference type="SUPFAM" id="SSF51717">
    <property type="entry name" value="Dihydropteroate synthetase-like"/>
    <property type="match status" value="1"/>
</dbReference>
<protein>
    <submittedName>
        <fullName evidence="3">Dihydropteroate synthase</fullName>
    </submittedName>
</protein>
<feature type="region of interest" description="Disordered" evidence="1">
    <location>
        <begin position="464"/>
        <end position="507"/>
    </location>
</feature>
<gene>
    <name evidence="3" type="ORF">JI742_06730</name>
</gene>
<dbReference type="InterPro" id="IPR045406">
    <property type="entry name" value="DUF6513"/>
</dbReference>
<dbReference type="GO" id="GO:0042558">
    <property type="term" value="P:pteridine-containing compound metabolic process"/>
    <property type="evidence" value="ECO:0007669"/>
    <property type="project" value="InterPro"/>
</dbReference>
<accession>A0A9X1BNC0</accession>
<evidence type="ECO:0000313" key="3">
    <source>
        <dbReference type="EMBL" id="MBL0719582.1"/>
    </source>
</evidence>
<evidence type="ECO:0000259" key="2">
    <source>
        <dbReference type="PROSITE" id="PS50972"/>
    </source>
</evidence>
<dbReference type="InterPro" id="IPR000489">
    <property type="entry name" value="Pterin-binding_dom"/>
</dbReference>
<sequence length="507" mass="54633">MEHLVFLTGRLAEPALRRVLGSFQPPSFTWEVREIGLQVAALMTADMVQRRVPAPLITPAAEGQPERRADRLILPGRCRGEVEALSAHYGIPVQRGPEELKDLPAFFKRAATAIDLSRYRTRIFAEITDAARLSVDEVLAKARAYAADGADVIDIGGLPATPFPHLEDCVRALKAEGLKVSVDSLDPQELLRGGRAGADHLLSLRLDTLWIADEVDSIPVLIGREPGDEASLHAAIDAMLARGKPFLADPILDPLPFGLLESLCRYQRLRQRYPQIEIMVGVGNVTELTEVDTAGLNALLLGICAELDAAAILTTQVSPHARRAVAEADAARRIMHAAMQQQMLPKGLSDRLMTVHAKRPWTDSAEEIAATAAQVRDPNFRVQIAPEGIHVYNREGLRVAQDAFALWPQLGLEDDASHAFYMGVELARAEIAWQLGKRYVQDQPLDWGVAHARAAGDDGAYCAPGSTLTHKRPKPAAAAAADDAPASRPSPAPAPAADAAGDPAAAP</sequence>
<dbReference type="Proteomes" id="UP000643207">
    <property type="component" value="Unassembled WGS sequence"/>
</dbReference>
<dbReference type="PROSITE" id="PS00793">
    <property type="entry name" value="DHPS_2"/>
    <property type="match status" value="1"/>
</dbReference>
<dbReference type="InterPro" id="IPR011005">
    <property type="entry name" value="Dihydropteroate_synth-like_sf"/>
</dbReference>
<dbReference type="Pfam" id="PF20123">
    <property type="entry name" value="DUF6513"/>
    <property type="match status" value="1"/>
</dbReference>
<feature type="domain" description="Pterin-binding" evidence="2">
    <location>
        <begin position="111"/>
        <end position="336"/>
    </location>
</feature>
<reference evidence="3 4" key="1">
    <citation type="submission" date="2021-01" db="EMBL/GenBank/DDBJ databases">
        <title>Piscinibacter sp. Jin2 Genome sequencing and assembly.</title>
        <authorList>
            <person name="Kim I."/>
        </authorList>
    </citation>
    <scope>NUCLEOTIDE SEQUENCE [LARGE SCALE GENOMIC DNA]</scope>
    <source>
        <strain evidence="3 4">Jin2</strain>
    </source>
</reference>
<proteinExistence type="predicted"/>
<dbReference type="RefSeq" id="WP_201824949.1">
    <property type="nucleotide sequence ID" value="NZ_JAERRA010000001.1"/>
</dbReference>
<feature type="compositionally biased region" description="Low complexity" evidence="1">
    <location>
        <begin position="475"/>
        <end position="487"/>
    </location>
</feature>
<evidence type="ECO:0000313" key="4">
    <source>
        <dbReference type="Proteomes" id="UP000643207"/>
    </source>
</evidence>
<dbReference type="AlphaFoldDB" id="A0A9X1BNC0"/>
<dbReference type="EMBL" id="JAERRA010000001">
    <property type="protein sequence ID" value="MBL0719582.1"/>
    <property type="molecule type" value="Genomic_DNA"/>
</dbReference>
<name>A0A9X1BNC0_9BURK</name>
<comment type="caution">
    <text evidence="3">The sequence shown here is derived from an EMBL/GenBank/DDBJ whole genome shotgun (WGS) entry which is preliminary data.</text>
</comment>
<feature type="compositionally biased region" description="Low complexity" evidence="1">
    <location>
        <begin position="495"/>
        <end position="507"/>
    </location>
</feature>
<organism evidence="3 4">
    <name type="scientific">Aquariibacter lacus</name>
    <dbReference type="NCBI Taxonomy" id="2801332"/>
    <lineage>
        <taxon>Bacteria</taxon>
        <taxon>Pseudomonadati</taxon>
        <taxon>Pseudomonadota</taxon>
        <taxon>Betaproteobacteria</taxon>
        <taxon>Burkholderiales</taxon>
        <taxon>Sphaerotilaceae</taxon>
        <taxon>Aquariibacter</taxon>
    </lineage>
</organism>
<dbReference type="PROSITE" id="PS50972">
    <property type="entry name" value="PTERIN_BINDING"/>
    <property type="match status" value="1"/>
</dbReference>
<keyword evidence="4" id="KW-1185">Reference proteome</keyword>